<accession>W4MB44</accession>
<dbReference type="EMBL" id="AZHX01000418">
    <property type="protein sequence ID" value="ETX07594.1"/>
    <property type="molecule type" value="Genomic_DNA"/>
</dbReference>
<dbReference type="AlphaFoldDB" id="W4MB44"/>
<evidence type="ECO:0000256" key="1">
    <source>
        <dbReference type="SAM" id="MobiDB-lite"/>
    </source>
</evidence>
<gene>
    <name evidence="2" type="ORF">ETSY2_10275</name>
</gene>
<proteinExistence type="predicted"/>
<reference evidence="2 3" key="1">
    <citation type="journal article" date="2014" name="Nature">
        <title>An environmental bacterial taxon with a large and distinct metabolic repertoire.</title>
        <authorList>
            <person name="Wilson M.C."/>
            <person name="Mori T."/>
            <person name="Ruckert C."/>
            <person name="Uria A.R."/>
            <person name="Helf M.J."/>
            <person name="Takada K."/>
            <person name="Gernert C."/>
            <person name="Steffens U.A."/>
            <person name="Heycke N."/>
            <person name="Schmitt S."/>
            <person name="Rinke C."/>
            <person name="Helfrich E.J."/>
            <person name="Brachmann A.O."/>
            <person name="Gurgui C."/>
            <person name="Wakimoto T."/>
            <person name="Kracht M."/>
            <person name="Crusemann M."/>
            <person name="Hentschel U."/>
            <person name="Abe I."/>
            <person name="Matsunaga S."/>
            <person name="Kalinowski J."/>
            <person name="Takeyama H."/>
            <person name="Piel J."/>
        </authorList>
    </citation>
    <scope>NUCLEOTIDE SEQUENCE [LARGE SCALE GENOMIC DNA]</scope>
    <source>
        <strain evidence="3">TSY2</strain>
    </source>
</reference>
<evidence type="ECO:0000313" key="2">
    <source>
        <dbReference type="EMBL" id="ETX07594.1"/>
    </source>
</evidence>
<dbReference type="HOGENOM" id="CLU_2631600_0_0_7"/>
<protein>
    <submittedName>
        <fullName evidence="2">Uncharacterized protein</fullName>
    </submittedName>
</protein>
<dbReference type="Proteomes" id="UP000019140">
    <property type="component" value="Unassembled WGS sequence"/>
</dbReference>
<feature type="region of interest" description="Disordered" evidence="1">
    <location>
        <begin position="1"/>
        <end position="21"/>
    </location>
</feature>
<sequence>MSEARQRMRQTAEDMIPGSLKRSKSYAEELAKETQETLEVIARDRNSPLREKARNILKLIKQAERLHAKISQRGGRA</sequence>
<keyword evidence="3" id="KW-1185">Reference proteome</keyword>
<organism evidence="2 3">
    <name type="scientific">Candidatus Entotheonella gemina</name>
    <dbReference type="NCBI Taxonomy" id="1429439"/>
    <lineage>
        <taxon>Bacteria</taxon>
        <taxon>Pseudomonadati</taxon>
        <taxon>Nitrospinota/Tectimicrobiota group</taxon>
        <taxon>Candidatus Tectimicrobiota</taxon>
        <taxon>Candidatus Entotheonellia</taxon>
        <taxon>Candidatus Entotheonellales</taxon>
        <taxon>Candidatus Entotheonellaceae</taxon>
        <taxon>Candidatus Entotheonella</taxon>
    </lineage>
</organism>
<evidence type="ECO:0000313" key="3">
    <source>
        <dbReference type="Proteomes" id="UP000019140"/>
    </source>
</evidence>
<feature type="compositionally biased region" description="Basic and acidic residues" evidence="1">
    <location>
        <begin position="1"/>
        <end position="12"/>
    </location>
</feature>
<comment type="caution">
    <text evidence="2">The sequence shown here is derived from an EMBL/GenBank/DDBJ whole genome shotgun (WGS) entry which is preliminary data.</text>
</comment>
<name>W4MB44_9BACT</name>